<dbReference type="SUPFAM" id="SSF82861">
    <property type="entry name" value="Mechanosensitive channel protein MscS (YggB), transmembrane region"/>
    <property type="match status" value="1"/>
</dbReference>
<evidence type="ECO:0000313" key="12">
    <source>
        <dbReference type="Proteomes" id="UP000321058"/>
    </source>
</evidence>
<dbReference type="Gene3D" id="2.30.30.60">
    <property type="match status" value="1"/>
</dbReference>
<dbReference type="InterPro" id="IPR006685">
    <property type="entry name" value="MscS_channel_2nd"/>
</dbReference>
<feature type="region of interest" description="Disordered" evidence="7">
    <location>
        <begin position="660"/>
        <end position="679"/>
    </location>
</feature>
<keyword evidence="6 8" id="KW-0472">Membrane</keyword>
<dbReference type="GO" id="GO:0005886">
    <property type="term" value="C:plasma membrane"/>
    <property type="evidence" value="ECO:0007669"/>
    <property type="project" value="UniProtKB-SubCell"/>
</dbReference>
<evidence type="ECO:0000256" key="7">
    <source>
        <dbReference type="SAM" id="MobiDB-lite"/>
    </source>
</evidence>
<evidence type="ECO:0000313" key="11">
    <source>
        <dbReference type="EMBL" id="GEP53296.1"/>
    </source>
</evidence>
<feature type="transmembrane region" description="Helical" evidence="8">
    <location>
        <begin position="344"/>
        <end position="362"/>
    </location>
</feature>
<reference evidence="11 12" key="1">
    <citation type="submission" date="2019-07" db="EMBL/GenBank/DDBJ databases">
        <title>Whole genome shotgun sequence of Reyranella soli NBRC 108950.</title>
        <authorList>
            <person name="Hosoyama A."/>
            <person name="Uohara A."/>
            <person name="Ohji S."/>
            <person name="Ichikawa N."/>
        </authorList>
    </citation>
    <scope>NUCLEOTIDE SEQUENCE [LARGE SCALE GENOMIC DNA]</scope>
    <source>
        <strain evidence="11 12">NBRC 108950</strain>
    </source>
</reference>
<feature type="transmembrane region" description="Helical" evidence="8">
    <location>
        <begin position="69"/>
        <end position="90"/>
    </location>
</feature>
<dbReference type="Pfam" id="PF21088">
    <property type="entry name" value="MS_channel_1st"/>
    <property type="match status" value="1"/>
</dbReference>
<dbReference type="SUPFAM" id="SSF50182">
    <property type="entry name" value="Sm-like ribonucleoproteins"/>
    <property type="match status" value="1"/>
</dbReference>
<sequence length="679" mass="73547">MKRSRFGIAAMVGGFVGEWACAAAAQSAYAADSAFLKVLTERVDFTVQQIPALGRHLWQLPSIIDGRTALLLLGIVVAGLAAEVVARLLLSRLRVRTIDRLVGHSPLRAFGAALMLDIVALVALFIAGRVVLSRMGDPQSIGHLLGQQVFQALFYWRAFNLLFRAFLRPATPEGRIAPVDDATARSLLIALNWVVVLPLIANHLGRALLNTGAPKEVVSAAIILYAPLIAACLLWVVWHWHKEMAAWLSAMVSDRKVGRQLKLDAAHRWWMFGLAFYAAMGAAAVYAALTESGTAARGLGMIETTLLVLLLFETLMHRVTRHIVSELPMAGDVVADCLRLIARLYAIILIADALMVRVLGAMTADEWVAHDRGAKIAAISLVAIYAFWRFLRFRMDSYIAANPLPSADAAADSEDDVKVAASRLRTLMPLLRAMAGSVILVVGGLLVLSELGVNITPLIAGASVFGLAVSFGSQSLVRDVVSGIFFLAEDAFRIGEYVDCSKVKGTVEGFSVRCLKLRHQNGQLHIVPFGQVMHITNFSRDWTVVKFNLAFAPGTDVELLRKTVKKIGTDMMEEPAFKPILMQPLKMQGVVDIKDSSLIVRFKFMARPKNPSAIQRMGVRRMYEQLPKVGIQFATPTMPFTIPGMVPVATATTITPSAAAPAAAAPPAEAPPAPAKAAE</sequence>
<feature type="transmembrane region" description="Helical" evidence="8">
    <location>
        <begin position="455"/>
        <end position="477"/>
    </location>
</feature>
<accession>A0A512N2V1</accession>
<dbReference type="AlphaFoldDB" id="A0A512N2V1"/>
<feature type="transmembrane region" description="Helical" evidence="8">
    <location>
        <begin position="110"/>
        <end position="128"/>
    </location>
</feature>
<dbReference type="EMBL" id="BKAJ01000006">
    <property type="protein sequence ID" value="GEP53296.1"/>
    <property type="molecule type" value="Genomic_DNA"/>
</dbReference>
<evidence type="ECO:0000259" key="9">
    <source>
        <dbReference type="Pfam" id="PF00924"/>
    </source>
</evidence>
<feature type="transmembrane region" description="Helical" evidence="8">
    <location>
        <begin position="374"/>
        <end position="391"/>
    </location>
</feature>
<keyword evidence="5 8" id="KW-1133">Transmembrane helix</keyword>
<evidence type="ECO:0000256" key="6">
    <source>
        <dbReference type="ARBA" id="ARBA00023136"/>
    </source>
</evidence>
<dbReference type="SUPFAM" id="SSF82689">
    <property type="entry name" value="Mechanosensitive channel protein MscS (YggB), C-terminal domain"/>
    <property type="match status" value="1"/>
</dbReference>
<proteinExistence type="inferred from homology"/>
<keyword evidence="4 8" id="KW-0812">Transmembrane</keyword>
<feature type="transmembrane region" description="Helical" evidence="8">
    <location>
        <begin position="430"/>
        <end position="449"/>
    </location>
</feature>
<dbReference type="InterPro" id="IPR023408">
    <property type="entry name" value="MscS_beta-dom_sf"/>
</dbReference>
<dbReference type="RefSeq" id="WP_170302800.1">
    <property type="nucleotide sequence ID" value="NZ_BKAJ01000006.1"/>
</dbReference>
<evidence type="ECO:0000256" key="5">
    <source>
        <dbReference type="ARBA" id="ARBA00022989"/>
    </source>
</evidence>
<feature type="transmembrane region" description="Helical" evidence="8">
    <location>
        <begin position="295"/>
        <end position="312"/>
    </location>
</feature>
<feature type="compositionally biased region" description="Pro residues" evidence="7">
    <location>
        <begin position="668"/>
        <end position="679"/>
    </location>
</feature>
<keyword evidence="12" id="KW-1185">Reference proteome</keyword>
<feature type="transmembrane region" description="Helical" evidence="8">
    <location>
        <begin position="187"/>
        <end position="205"/>
    </location>
</feature>
<dbReference type="InterPro" id="IPR011066">
    <property type="entry name" value="MscS_channel_C_sf"/>
</dbReference>
<feature type="domain" description="Mechanosensitive ion channel transmembrane helices 2/3" evidence="10">
    <location>
        <begin position="438"/>
        <end position="474"/>
    </location>
</feature>
<evidence type="ECO:0000259" key="10">
    <source>
        <dbReference type="Pfam" id="PF21088"/>
    </source>
</evidence>
<dbReference type="PANTHER" id="PTHR30460:SF0">
    <property type="entry name" value="MODERATE CONDUCTANCE MECHANOSENSITIVE CHANNEL YBIO"/>
    <property type="match status" value="1"/>
</dbReference>
<feature type="transmembrane region" description="Helical" evidence="8">
    <location>
        <begin position="217"/>
        <end position="238"/>
    </location>
</feature>
<comment type="subcellular location">
    <subcellularLocation>
        <location evidence="1">Cell membrane</location>
        <topology evidence="1">Multi-pass membrane protein</topology>
    </subcellularLocation>
</comment>
<dbReference type="InterPro" id="IPR010920">
    <property type="entry name" value="LSM_dom_sf"/>
</dbReference>
<dbReference type="InterPro" id="IPR045276">
    <property type="entry name" value="YbiO_bact"/>
</dbReference>
<name>A0A512N2V1_9HYPH</name>
<evidence type="ECO:0000256" key="1">
    <source>
        <dbReference type="ARBA" id="ARBA00004651"/>
    </source>
</evidence>
<evidence type="ECO:0000256" key="4">
    <source>
        <dbReference type="ARBA" id="ARBA00022692"/>
    </source>
</evidence>
<dbReference type="Pfam" id="PF00924">
    <property type="entry name" value="MS_channel_2nd"/>
    <property type="match status" value="1"/>
</dbReference>
<protein>
    <recommendedName>
        <fullName evidence="13">Mechanosensitive ion channel protein MscS</fullName>
    </recommendedName>
</protein>
<organism evidence="11 12">
    <name type="scientific">Reyranella soli</name>
    <dbReference type="NCBI Taxonomy" id="1230389"/>
    <lineage>
        <taxon>Bacteria</taxon>
        <taxon>Pseudomonadati</taxon>
        <taxon>Pseudomonadota</taxon>
        <taxon>Alphaproteobacteria</taxon>
        <taxon>Hyphomicrobiales</taxon>
        <taxon>Reyranellaceae</taxon>
        <taxon>Reyranella</taxon>
    </lineage>
</organism>
<feature type="transmembrane region" description="Helical" evidence="8">
    <location>
        <begin position="269"/>
        <end position="289"/>
    </location>
</feature>
<comment type="caution">
    <text evidence="11">The sequence shown here is derived from an EMBL/GenBank/DDBJ whole genome shotgun (WGS) entry which is preliminary data.</text>
</comment>
<evidence type="ECO:0000256" key="3">
    <source>
        <dbReference type="ARBA" id="ARBA00022475"/>
    </source>
</evidence>
<dbReference type="Gene3D" id="1.10.287.1260">
    <property type="match status" value="1"/>
</dbReference>
<gene>
    <name evidence="11" type="ORF">RSO01_04620</name>
</gene>
<dbReference type="GO" id="GO:0008381">
    <property type="term" value="F:mechanosensitive monoatomic ion channel activity"/>
    <property type="evidence" value="ECO:0007669"/>
    <property type="project" value="InterPro"/>
</dbReference>
<evidence type="ECO:0008006" key="13">
    <source>
        <dbReference type="Google" id="ProtNLM"/>
    </source>
</evidence>
<evidence type="ECO:0000256" key="8">
    <source>
        <dbReference type="SAM" id="Phobius"/>
    </source>
</evidence>
<dbReference type="InterPro" id="IPR011014">
    <property type="entry name" value="MscS_channel_TM-2"/>
</dbReference>
<feature type="domain" description="Mechanosensitive ion channel MscS" evidence="9">
    <location>
        <begin position="476"/>
        <end position="540"/>
    </location>
</feature>
<comment type="similarity">
    <text evidence="2">Belongs to the MscS (TC 1.A.23) family.</text>
</comment>
<keyword evidence="3" id="KW-1003">Cell membrane</keyword>
<dbReference type="PANTHER" id="PTHR30460">
    <property type="entry name" value="MODERATE CONDUCTANCE MECHANOSENSITIVE CHANNEL YBIO"/>
    <property type="match status" value="1"/>
</dbReference>
<evidence type="ECO:0000256" key="2">
    <source>
        <dbReference type="ARBA" id="ARBA00008017"/>
    </source>
</evidence>
<dbReference type="Gene3D" id="3.30.70.100">
    <property type="match status" value="1"/>
</dbReference>
<dbReference type="Proteomes" id="UP000321058">
    <property type="component" value="Unassembled WGS sequence"/>
</dbReference>
<dbReference type="InterPro" id="IPR049142">
    <property type="entry name" value="MS_channel_1st"/>
</dbReference>